<feature type="region of interest" description="Disordered" evidence="8">
    <location>
        <begin position="119"/>
        <end position="196"/>
    </location>
</feature>
<dbReference type="OrthoDB" id="8918678at2759"/>
<evidence type="ECO:0000256" key="3">
    <source>
        <dbReference type="ARBA" id="ARBA00022448"/>
    </source>
</evidence>
<evidence type="ECO:0000256" key="1">
    <source>
        <dbReference type="ARBA" id="ARBA00004397"/>
    </source>
</evidence>
<evidence type="ECO:0000256" key="8">
    <source>
        <dbReference type="SAM" id="MobiDB-lite"/>
    </source>
</evidence>
<dbReference type="GO" id="GO:0012507">
    <property type="term" value="C:ER to Golgi transport vesicle membrane"/>
    <property type="evidence" value="ECO:0007669"/>
    <property type="project" value="TreeGrafter"/>
</dbReference>
<feature type="compositionally biased region" description="Low complexity" evidence="8">
    <location>
        <begin position="1535"/>
        <end position="1549"/>
    </location>
</feature>
<comment type="function">
    <text evidence="6 7">Involved in the initiation of assembly of the COPII coat required for the formation of transport vesicles from the endoplasmic reticulum (ER) and the selection of cargo molecules. Also involved in autophagy.</text>
</comment>
<feature type="compositionally biased region" description="Basic and acidic residues" evidence="8">
    <location>
        <begin position="746"/>
        <end position="756"/>
    </location>
</feature>
<feature type="compositionally biased region" description="Low complexity" evidence="8">
    <location>
        <begin position="248"/>
        <end position="257"/>
    </location>
</feature>
<feature type="compositionally biased region" description="Polar residues" evidence="8">
    <location>
        <begin position="162"/>
        <end position="179"/>
    </location>
</feature>
<dbReference type="InterPro" id="IPR024298">
    <property type="entry name" value="Sec16_Sec23-bd"/>
</dbReference>
<keyword evidence="4 7" id="KW-0256">Endoplasmic reticulum</keyword>
<feature type="compositionally biased region" description="Polar residues" evidence="8">
    <location>
        <begin position="72"/>
        <end position="91"/>
    </location>
</feature>
<feature type="compositionally biased region" description="Pro residues" evidence="8">
    <location>
        <begin position="521"/>
        <end position="532"/>
    </location>
</feature>
<name>A0A550CCH5_9AGAR</name>
<keyword evidence="5 7" id="KW-0931">ER-Golgi transport</keyword>
<feature type="compositionally biased region" description="Low complexity" evidence="8">
    <location>
        <begin position="92"/>
        <end position="105"/>
    </location>
</feature>
<dbReference type="Pfam" id="PF12931">
    <property type="entry name" value="TPR_Sec16"/>
    <property type="match status" value="1"/>
</dbReference>
<feature type="compositionally biased region" description="Low complexity" evidence="8">
    <location>
        <begin position="1731"/>
        <end position="1754"/>
    </location>
</feature>
<feature type="domain" description="Sec16 Sec23-binding" evidence="9">
    <location>
        <begin position="1041"/>
        <end position="1374"/>
    </location>
</feature>
<feature type="compositionally biased region" description="Low complexity" evidence="8">
    <location>
        <begin position="509"/>
        <end position="520"/>
    </location>
</feature>
<feature type="compositionally biased region" description="Basic and acidic residues" evidence="8">
    <location>
        <begin position="1573"/>
        <end position="1582"/>
    </location>
</feature>
<dbReference type="InterPro" id="IPR024340">
    <property type="entry name" value="Sec16_CCD"/>
</dbReference>
<sequence length="1785" mass="185996">MEAAASLFGADGPASDPFSNLGDESDKPSAGSTTAAPAGNLFGAEPAGDADFFDQISSGNDTTDAQGGAATVGTQHDTSGAQGYATSAAEPTQQTNGTGAAYGQQGYYDGQQQWQAVSHYPSESAVRGDTYTPSTQVYGYDQYSNTASTNTTSYEQYRTPAQPAQNSYQTSSVTSSQLKTDPYAPPPSTFQSPAAAQFAQYTPNLAPTASPFATYSANTASPYAAQSATSSPYTPYATYSGASSPYMTPAAPATAPPLSKQAPARPKLANAYDPPIPTISKQKSTTRLAPAASAYGAYASPAMYGSLQQQQEAPPLPPPPPRKSSVSSQYSAPPQSAGASRFASPPPPRPASSSHFAAAPPVRPSSASHFTSPPPSMGHPGSTVHPPPARSPSVQSHYASPPPPRPLSQNWNQSSPYVPTVDPYAHPVLGTAADANHGRSMSPSAPYQPSHGSTASVEAPALDTDKTITAIDDALDPEGGHGDEGMVDPEGGQQVHDMEGGDDFEAGLPAQSAAFNAYAAPAPPPASVPLPPSSTGSPPLDRASPRYAVPAYPEFAYPSPPTSTISPPPTKSSMAPPPPRSDRSSPSGSRASSIDLTQRYGSPPLQERASSRISMRPASRTGSPFANNVSAYGMAYATPGDRTTSPVTQTTARSSYEQYAPPTQTSSAYDHYAPQQASTISFASTASPAQPAFDPYAPHQNGAAPGRVSSPGAQSVSSVRSTSSIAGASRYAAPPKMAPPPSGASAHERSKSKDSIRSVSSLSPEDPYAPGQHNRYQSGEAASDYGGSGTSRYGYTPYGMNDAGTSGFGGAQELTVKPTISQYAPSPSLLGTNDVLGRTASRAPVISFGFGGKLVSCFHGGDTLSTGFDVALAAKNQTSICMRTISKLIPETALDFPTTAFPGPLLGDPGMQTATSLVKTNASMMKAKKTSVLKYLQDRAEELSRGIAYMHSDSPEGRRAEGKLVLVKLLKVMVEHDGRLTGVSQHENAIRAALLPQLYPADGASEPSPTHSFSSPGLTGNAGSDAPISVVSLHPSTLDKIQEFLRKGERRAAYNLALDEKLWAHAMVIASSVDKDAWQEVVNEFLKGELGVKGSDDLSAHPSVSNGYESLRVAYRLYSGQGPSAVQEMVPPNLLAQAAVTGLPPPSSGATPMAPNFSLPAGSSHISEEALAKWTDTLAMMYSSNMAPDVSAAITALGDQLQLNQWVEAAHACYLLSPLTSPIGGLGSPGTRIVLLGSRGPQTTPNFDKDSEAVVLSEIGEFAMSLSTPQKGQEPFRGFPHLQAYRLMRAFMLAEIGEVQLAQRYCEAISAMLAQPSPYYTMTMLEQLKELSNRIAGNTEGDKSASWIGGKISKPSLASVGGFLEKRLTQLVAGADTEAEPEPKKTEAFSGPFALYSAISSTEPSPNPSVTNLHEGANAYGPPGRSSSAAEVRRTAPPPLNRTASVSVSYGAPFGHSPNPYAPVSALSPIQDESSLQTDQGEQPDQGQEVTWWGAGSYSNSEQSSQTPKATSFVHVSDGLQVPSSSDGFISLMDSAPSPFSAPPSSMSFRNMGPPSSQSYDDEDMEDLGFGNSKKDKARAQDDGATQQNTEPAKPAAPERPDPQPVQQSNSGSSRGSWWPFSWKKSSEAQGPGPIKASLGEETSFYYDKEQKRWVNKKAGADDAKPSAPPPPPPRAQTASPGMMASGGPRMTAAPPLSGSRPPARAASVAEMASGPPPGKTIPRVRSNLVPTPEGGPSMPSSPLPGSSMLAPPGAGTPPPGRPRSSASKRPARSRYVDVFNQPGQ</sequence>
<dbReference type="PANTHER" id="PTHR13402">
    <property type="entry name" value="RGPR-RELATED"/>
    <property type="match status" value="1"/>
</dbReference>
<evidence type="ECO:0000313" key="12">
    <source>
        <dbReference type="Proteomes" id="UP000320762"/>
    </source>
</evidence>
<dbReference type="GO" id="GO:0070971">
    <property type="term" value="C:endoplasmic reticulum exit site"/>
    <property type="evidence" value="ECO:0007669"/>
    <property type="project" value="TreeGrafter"/>
</dbReference>
<evidence type="ECO:0000256" key="4">
    <source>
        <dbReference type="ARBA" id="ARBA00022824"/>
    </source>
</evidence>
<accession>A0A550CCH5</accession>
<protein>
    <recommendedName>
        <fullName evidence="7">Protein transport protein sec16</fullName>
    </recommendedName>
</protein>
<dbReference type="GO" id="GO:0007030">
    <property type="term" value="P:Golgi organization"/>
    <property type="evidence" value="ECO:0007669"/>
    <property type="project" value="TreeGrafter"/>
</dbReference>
<dbReference type="GO" id="GO:0070973">
    <property type="term" value="P:protein localization to endoplasmic reticulum exit site"/>
    <property type="evidence" value="ECO:0007669"/>
    <property type="project" value="TreeGrafter"/>
</dbReference>
<feature type="compositionally biased region" description="Polar residues" evidence="8">
    <location>
        <begin position="407"/>
        <end position="417"/>
    </location>
</feature>
<evidence type="ECO:0000259" key="9">
    <source>
        <dbReference type="Pfam" id="PF12931"/>
    </source>
</evidence>
<dbReference type="STRING" id="97359.A0A550CCH5"/>
<feature type="compositionally biased region" description="Polar residues" evidence="8">
    <location>
        <begin position="439"/>
        <end position="456"/>
    </location>
</feature>
<dbReference type="GO" id="GO:0015031">
    <property type="term" value="P:protein transport"/>
    <property type="evidence" value="ECO:0007669"/>
    <property type="project" value="UniProtKB-KW"/>
</dbReference>
<feature type="compositionally biased region" description="Polar residues" evidence="8">
    <location>
        <begin position="641"/>
        <end position="668"/>
    </location>
</feature>
<dbReference type="GO" id="GO:0016192">
    <property type="term" value="P:vesicle-mediated transport"/>
    <property type="evidence" value="ECO:0007669"/>
    <property type="project" value="UniProtKB-KW"/>
</dbReference>
<feature type="compositionally biased region" description="Low complexity" evidence="8">
    <location>
        <begin position="584"/>
        <end position="593"/>
    </location>
</feature>
<dbReference type="GO" id="GO:0005789">
    <property type="term" value="C:endoplasmic reticulum membrane"/>
    <property type="evidence" value="ECO:0007669"/>
    <property type="project" value="UniProtKB-SubCell"/>
</dbReference>
<keyword evidence="12" id="KW-1185">Reference proteome</keyword>
<feature type="domain" description="Sec16 central conserved" evidence="10">
    <location>
        <begin position="843"/>
        <end position="978"/>
    </location>
</feature>
<feature type="compositionally biased region" description="Polar residues" evidence="8">
    <location>
        <begin position="1400"/>
        <end position="1412"/>
    </location>
</feature>
<dbReference type="GO" id="GO:0006914">
    <property type="term" value="P:autophagy"/>
    <property type="evidence" value="ECO:0007669"/>
    <property type="project" value="UniProtKB-KW"/>
</dbReference>
<gene>
    <name evidence="11" type="ORF">BD626DRAFT_497617</name>
</gene>
<evidence type="ECO:0000256" key="6">
    <source>
        <dbReference type="ARBA" id="ARBA00024687"/>
    </source>
</evidence>
<reference evidence="11 12" key="1">
    <citation type="journal article" date="2019" name="New Phytol.">
        <title>Comparative genomics reveals unique wood-decay strategies and fruiting body development in the Schizophyllaceae.</title>
        <authorList>
            <person name="Almasi E."/>
            <person name="Sahu N."/>
            <person name="Krizsan K."/>
            <person name="Balint B."/>
            <person name="Kovacs G.M."/>
            <person name="Kiss B."/>
            <person name="Cseklye J."/>
            <person name="Drula E."/>
            <person name="Henrissat B."/>
            <person name="Nagy I."/>
            <person name="Chovatia M."/>
            <person name="Adam C."/>
            <person name="LaButti K."/>
            <person name="Lipzen A."/>
            <person name="Riley R."/>
            <person name="Grigoriev I.V."/>
            <person name="Nagy L.G."/>
        </authorList>
    </citation>
    <scope>NUCLEOTIDE SEQUENCE [LARGE SCALE GENOMIC DNA]</scope>
    <source>
        <strain evidence="11 12">NL-1724</strain>
    </source>
</reference>
<feature type="compositionally biased region" description="Low complexity" evidence="8">
    <location>
        <begin position="144"/>
        <end position="153"/>
    </location>
</feature>
<comment type="caution">
    <text evidence="11">The sequence shown here is derived from an EMBL/GenBank/DDBJ whole genome shotgun (WGS) entry which is preliminary data.</text>
</comment>
<evidence type="ECO:0000256" key="7">
    <source>
        <dbReference type="RuleBase" id="RU364101"/>
    </source>
</evidence>
<comment type="similarity">
    <text evidence="2 7">Belongs to the SEC16 family.</text>
</comment>
<dbReference type="CDD" id="cd09233">
    <property type="entry name" value="ACE1-Sec16-like"/>
    <property type="match status" value="1"/>
</dbReference>
<feature type="region of interest" description="Disordered" evidence="8">
    <location>
        <begin position="1654"/>
        <end position="1785"/>
    </location>
</feature>
<keyword evidence="7" id="KW-0472">Membrane</keyword>
<evidence type="ECO:0000259" key="10">
    <source>
        <dbReference type="Pfam" id="PF12932"/>
    </source>
</evidence>
<keyword evidence="7" id="KW-0072">Autophagy</keyword>
<keyword evidence="7" id="KW-0653">Protein transport</keyword>
<feature type="compositionally biased region" description="Basic and acidic residues" evidence="8">
    <location>
        <begin position="1654"/>
        <end position="1665"/>
    </location>
</feature>
<feature type="compositionally biased region" description="Polar residues" evidence="8">
    <location>
        <begin position="1497"/>
        <end position="1510"/>
    </location>
</feature>
<feature type="region of interest" description="Disordered" evidence="8">
    <location>
        <begin position="248"/>
        <end position="290"/>
    </location>
</feature>
<feature type="compositionally biased region" description="Polar residues" evidence="8">
    <location>
        <begin position="1605"/>
        <end position="1616"/>
    </location>
</feature>
<feature type="compositionally biased region" description="Polar residues" evidence="8">
    <location>
        <begin position="675"/>
        <end position="688"/>
    </location>
</feature>
<feature type="compositionally biased region" description="Low complexity" evidence="8">
    <location>
        <begin position="303"/>
        <end position="313"/>
    </location>
</feature>
<feature type="region of interest" description="Disordered" evidence="8">
    <location>
        <begin position="1"/>
        <end position="105"/>
    </location>
</feature>
<dbReference type="PANTHER" id="PTHR13402:SF6">
    <property type="entry name" value="SECRETORY 16, ISOFORM I"/>
    <property type="match status" value="1"/>
</dbReference>
<feature type="region of interest" description="Disordered" evidence="8">
    <location>
        <begin position="303"/>
        <end position="788"/>
    </location>
</feature>
<feature type="compositionally biased region" description="Polar residues" evidence="8">
    <location>
        <begin position="1472"/>
        <end position="1489"/>
    </location>
</feature>
<feature type="compositionally biased region" description="Low complexity" evidence="8">
    <location>
        <begin position="351"/>
        <end position="368"/>
    </location>
</feature>
<comment type="subcellular location">
    <subcellularLocation>
        <location evidence="1">Endoplasmic reticulum membrane</location>
        <topology evidence="1">Peripheral membrane protein</topology>
        <orientation evidence="1">Cytoplasmic side</orientation>
    </subcellularLocation>
</comment>
<dbReference type="Proteomes" id="UP000320762">
    <property type="component" value="Unassembled WGS sequence"/>
</dbReference>
<proteinExistence type="inferred from homology"/>
<evidence type="ECO:0000313" key="11">
    <source>
        <dbReference type="EMBL" id="TRM62511.1"/>
    </source>
</evidence>
<feature type="region of interest" description="Disordered" evidence="8">
    <location>
        <begin position="1472"/>
        <end position="1640"/>
    </location>
</feature>
<feature type="compositionally biased region" description="Pro residues" evidence="8">
    <location>
        <begin position="558"/>
        <end position="579"/>
    </location>
</feature>
<feature type="compositionally biased region" description="Polar residues" evidence="8">
    <location>
        <begin position="620"/>
        <end position="630"/>
    </location>
</feature>
<dbReference type="EMBL" id="VDMD01000012">
    <property type="protein sequence ID" value="TRM62511.1"/>
    <property type="molecule type" value="Genomic_DNA"/>
</dbReference>
<feature type="compositionally biased region" description="Polar residues" evidence="8">
    <location>
        <begin position="55"/>
        <end position="65"/>
    </location>
</feature>
<evidence type="ECO:0000256" key="5">
    <source>
        <dbReference type="ARBA" id="ARBA00022892"/>
    </source>
</evidence>
<evidence type="ECO:0000256" key="2">
    <source>
        <dbReference type="ARBA" id="ARBA00005927"/>
    </source>
</evidence>
<dbReference type="Gene3D" id="1.25.40.1030">
    <property type="match status" value="1"/>
</dbReference>
<feature type="region of interest" description="Disordered" evidence="8">
    <location>
        <begin position="1400"/>
        <end position="1444"/>
    </location>
</feature>
<keyword evidence="3 7" id="KW-0813">Transport</keyword>
<feature type="compositionally biased region" description="Low complexity" evidence="8">
    <location>
        <begin position="715"/>
        <end position="724"/>
    </location>
</feature>
<dbReference type="Pfam" id="PF12932">
    <property type="entry name" value="Sec16"/>
    <property type="match status" value="1"/>
</dbReference>
<organism evidence="11 12">
    <name type="scientific">Schizophyllum amplum</name>
    <dbReference type="NCBI Taxonomy" id="97359"/>
    <lineage>
        <taxon>Eukaryota</taxon>
        <taxon>Fungi</taxon>
        <taxon>Dikarya</taxon>
        <taxon>Basidiomycota</taxon>
        <taxon>Agaricomycotina</taxon>
        <taxon>Agaricomycetes</taxon>
        <taxon>Agaricomycetidae</taxon>
        <taxon>Agaricales</taxon>
        <taxon>Schizophyllaceae</taxon>
        <taxon>Schizophyllum</taxon>
    </lineage>
</organism>